<feature type="active site" description="O-(5'-phospho-DNA)-tyrosine intermediate" evidence="10">
    <location>
        <position position="303"/>
    </location>
</feature>
<keyword evidence="6" id="KW-0460">Magnesium</keyword>
<evidence type="ECO:0000256" key="4">
    <source>
        <dbReference type="ARBA" id="ARBA00022771"/>
    </source>
</evidence>
<evidence type="ECO:0000256" key="3">
    <source>
        <dbReference type="ARBA" id="ARBA00022723"/>
    </source>
</evidence>
<dbReference type="Gene3D" id="2.70.20.10">
    <property type="entry name" value="Topoisomerase I, domain 3"/>
    <property type="match status" value="1"/>
</dbReference>
<dbReference type="InterPro" id="IPR013497">
    <property type="entry name" value="Topo_IA_cen"/>
</dbReference>
<feature type="site" description="Interaction with DNA" evidence="10">
    <location>
        <position position="142"/>
    </location>
</feature>
<evidence type="ECO:0000256" key="9">
    <source>
        <dbReference type="ARBA" id="ARBA00023235"/>
    </source>
</evidence>
<evidence type="ECO:0000256" key="2">
    <source>
        <dbReference type="ARBA" id="ARBA00009446"/>
    </source>
</evidence>
<dbReference type="PROSITE" id="PS00396">
    <property type="entry name" value="TOPO_IA_1"/>
    <property type="match status" value="1"/>
</dbReference>
<feature type="region of interest" description="Disordered" evidence="11">
    <location>
        <begin position="350"/>
        <end position="371"/>
    </location>
</feature>
<evidence type="ECO:0000256" key="5">
    <source>
        <dbReference type="ARBA" id="ARBA00022833"/>
    </source>
</evidence>
<feature type="site" description="Interaction with DNA" evidence="10">
    <location>
        <position position="157"/>
    </location>
</feature>
<dbReference type="InterPro" id="IPR013824">
    <property type="entry name" value="Topo_IA_cen_sub1"/>
</dbReference>
<dbReference type="Gene3D" id="1.10.460.10">
    <property type="entry name" value="Topoisomerase I, domain 2"/>
    <property type="match status" value="1"/>
</dbReference>
<evidence type="ECO:0000313" key="14">
    <source>
        <dbReference type="EMBL" id="OGY24852.1"/>
    </source>
</evidence>
<accession>A0A1G1WAY1</accession>
<dbReference type="EMBL" id="MHCQ01000011">
    <property type="protein sequence ID" value="OGY24852.1"/>
    <property type="molecule type" value="Genomic_DNA"/>
</dbReference>
<dbReference type="Pfam" id="PF01131">
    <property type="entry name" value="Topoisom_bac"/>
    <property type="match status" value="1"/>
</dbReference>
<dbReference type="Pfam" id="PF01751">
    <property type="entry name" value="Toprim"/>
    <property type="match status" value="1"/>
</dbReference>
<dbReference type="GO" id="GO:0008270">
    <property type="term" value="F:zinc ion binding"/>
    <property type="evidence" value="ECO:0007669"/>
    <property type="project" value="UniProtKB-KW"/>
</dbReference>
<dbReference type="GO" id="GO:0003677">
    <property type="term" value="F:DNA binding"/>
    <property type="evidence" value="ECO:0007669"/>
    <property type="project" value="UniProtKB-KW"/>
</dbReference>
<feature type="site" description="Interaction with DNA" evidence="10">
    <location>
        <position position="32"/>
    </location>
</feature>
<comment type="similarity">
    <text evidence="2 10">Belongs to the type IA topoisomerase family.</text>
</comment>
<evidence type="ECO:0000313" key="15">
    <source>
        <dbReference type="Proteomes" id="UP000177103"/>
    </source>
</evidence>
<name>A0A1G1WAY1_9BACT</name>
<evidence type="ECO:0000256" key="8">
    <source>
        <dbReference type="ARBA" id="ARBA00023125"/>
    </source>
</evidence>
<feature type="site" description="Interaction with DNA" evidence="10">
    <location>
        <position position="145"/>
    </location>
</feature>
<comment type="catalytic activity">
    <reaction evidence="1 10">
        <text>ATP-independent breakage of single-stranded DNA, followed by passage and rejoining.</text>
        <dbReference type="EC" id="5.6.2.1"/>
    </reaction>
</comment>
<dbReference type="EC" id="5.6.2.1" evidence="10"/>
<evidence type="ECO:0000256" key="1">
    <source>
        <dbReference type="ARBA" id="ARBA00000213"/>
    </source>
</evidence>
<dbReference type="InterPro" id="IPR034149">
    <property type="entry name" value="TOPRIM_TopoI"/>
</dbReference>
<feature type="region of interest" description="Interaction with DNA" evidence="10">
    <location>
        <begin position="165"/>
        <end position="170"/>
    </location>
</feature>
<dbReference type="PROSITE" id="PS50880">
    <property type="entry name" value="TOPRIM"/>
    <property type="match status" value="1"/>
</dbReference>
<dbReference type="Proteomes" id="UP000177103">
    <property type="component" value="Unassembled WGS sequence"/>
</dbReference>
<feature type="site" description="Interaction with DNA" evidence="10">
    <location>
        <position position="506"/>
    </location>
</feature>
<keyword evidence="9 10" id="KW-0413">Isomerase</keyword>
<dbReference type="PRINTS" id="PR00417">
    <property type="entry name" value="PRTPISMRASEI"/>
</dbReference>
<keyword evidence="8 10" id="KW-0238">DNA-binding</keyword>
<dbReference type="InterPro" id="IPR006171">
    <property type="entry name" value="TOPRIM_dom"/>
</dbReference>
<evidence type="ECO:0000256" key="7">
    <source>
        <dbReference type="ARBA" id="ARBA00023029"/>
    </source>
</evidence>
<dbReference type="HAMAP" id="MF_00952">
    <property type="entry name" value="Topoisom_1_prok"/>
    <property type="match status" value="1"/>
</dbReference>
<dbReference type="InterPro" id="IPR028612">
    <property type="entry name" value="Topoisom_1_IA"/>
</dbReference>
<evidence type="ECO:0000256" key="6">
    <source>
        <dbReference type="ARBA" id="ARBA00022842"/>
    </source>
</evidence>
<dbReference type="GO" id="GO:0006265">
    <property type="term" value="P:DNA topological change"/>
    <property type="evidence" value="ECO:0007669"/>
    <property type="project" value="UniProtKB-UniRule"/>
</dbReference>
<dbReference type="InterPro" id="IPR013825">
    <property type="entry name" value="Topo_IA_cen_sub2"/>
</dbReference>
<keyword evidence="3" id="KW-0479">Metal-binding</keyword>
<dbReference type="PANTHER" id="PTHR42785:SF1">
    <property type="entry name" value="DNA TOPOISOMERASE"/>
    <property type="match status" value="1"/>
</dbReference>
<dbReference type="AlphaFoldDB" id="A0A1G1WAY1"/>
<keyword evidence="4" id="KW-0863">Zinc-finger</keyword>
<evidence type="ECO:0000256" key="10">
    <source>
        <dbReference type="HAMAP-Rule" id="MF_00952"/>
    </source>
</evidence>
<dbReference type="InterPro" id="IPR013498">
    <property type="entry name" value="Topo_IA_Znf"/>
</dbReference>
<protein>
    <recommendedName>
        <fullName evidence="10">DNA topoisomerase 1</fullName>
        <ecNumber evidence="10">5.6.2.1</ecNumber>
    </recommendedName>
    <alternativeName>
        <fullName evidence="10">DNA topoisomerase I</fullName>
    </alternativeName>
</protein>
<dbReference type="InterPro" id="IPR023405">
    <property type="entry name" value="Topo_IA_core_domain"/>
</dbReference>
<dbReference type="Gene3D" id="3.30.65.10">
    <property type="entry name" value="Bacterial Topoisomerase I, domain 1"/>
    <property type="match status" value="2"/>
</dbReference>
<dbReference type="SUPFAM" id="SSF56712">
    <property type="entry name" value="Prokaryotic type I DNA topoisomerase"/>
    <property type="match status" value="1"/>
</dbReference>
<sequence length="690" mass="79140">MENLIIVESPTKARTLSRFLGDKYKIEASMGHVRDLPKSKIGVDVENNFEPQYVIPRDKRKIVERLKDVAGKVGKVILATDPDREGEAIAWHVSQIAESKKQKLDKFNRIVFHEITKEAVESALKNPRTIDLKLVDAQQARRILDRLVGYKLSPLLWFKVRRGLSAGRVQSVALRLIVEREREIEAFKPEEYWSIEALLRKVSKVAKGSKVAQDKESFSAFLVQRDGEKIEIKNKKEADSIVKDLESSEYKVEKVEKREVKRSPYPPYTTSTLTQNAANHFGWTSKKTMKIAQDLYEEGLITYHRTDSFNIAQTAIEAVRGFIQETYGNKYLPVKPNFYKTKSKVAQEAHESIRPTNVRVQTSDSKDQKAGISEDLGRDHHKLYEMVWKRFVSCQMSNALFEQTSVDIKAKVYLFRATGSEVIFDGWLRVGNGLKVIGDSEEEKEGQKLPTLTVDEILDLLELLPDQHFTEPPPRYTEASLIKTLEKYGIGRPSTYAPIISTILERQYVEKENRAILPTPIGVAVSDFLVKNFPKVIEVKFTARMEDNLDEIADGKKEWVPVIKEFYVPFSAHLAQVSKEADRVKIEVEKTDEKCDQGHALVVRYGPYGKFLACEKYPEHKFTKPFETEEWKKKEEELEKLKMKCPKCGSEVVLKKSRRGRIFYGCSSYPKCKWGSWKLPSPPVDNKPIV</sequence>
<dbReference type="Gene3D" id="3.40.50.140">
    <property type="match status" value="1"/>
</dbReference>
<evidence type="ECO:0000259" key="12">
    <source>
        <dbReference type="PROSITE" id="PS50880"/>
    </source>
</evidence>
<feature type="compositionally biased region" description="Polar residues" evidence="11">
    <location>
        <begin position="354"/>
        <end position="363"/>
    </location>
</feature>
<gene>
    <name evidence="10" type="primary">topA</name>
    <name evidence="14" type="ORF">A2Y57_03870</name>
</gene>
<feature type="domain" description="Toprim" evidence="12">
    <location>
        <begin position="2"/>
        <end position="112"/>
    </location>
</feature>
<dbReference type="Pfam" id="PF01396">
    <property type="entry name" value="Zn_ribbon_Top1"/>
    <property type="match status" value="2"/>
</dbReference>
<feature type="site" description="Interaction with DNA" evidence="10">
    <location>
        <position position="150"/>
    </location>
</feature>
<dbReference type="Gene3D" id="1.10.290.10">
    <property type="entry name" value="Topoisomerase I, domain 4"/>
    <property type="match status" value="1"/>
</dbReference>
<feature type="site" description="Interaction with DNA" evidence="10">
    <location>
        <position position="305"/>
    </location>
</feature>
<feature type="domain" description="Topo IA-type catalytic" evidence="13">
    <location>
        <begin position="131"/>
        <end position="574"/>
    </location>
</feature>
<organism evidence="14 15">
    <name type="scientific">Candidatus Woykebacteria bacterium RBG_13_40_7b</name>
    <dbReference type="NCBI Taxonomy" id="1802594"/>
    <lineage>
        <taxon>Bacteria</taxon>
        <taxon>Candidatus Woykeibacteriota</taxon>
    </lineage>
</organism>
<comment type="function">
    <text evidence="10">Releases the supercoiling and torsional tension of DNA, which is introduced during the DNA replication and transcription, by transiently cleaving and rejoining one strand of the DNA duplex. Introduces a single-strand break via transesterification at a target site in duplex DNA. The scissile phosphodiester is attacked by the catalytic tyrosine of the enzyme, resulting in the formation of a DNA-(5'-phosphotyrosyl)-enzyme intermediate and the expulsion of a 3'-OH DNA strand. The free DNA strand then undergoes passage around the unbroken strand, thus removing DNA supercoils. Finally, in the religation step, the DNA 3'-OH attacks the covalent intermediate to expel the active-site tyrosine and restore the DNA phosphodiester backbone.</text>
</comment>
<dbReference type="PROSITE" id="PS52039">
    <property type="entry name" value="TOPO_IA_2"/>
    <property type="match status" value="1"/>
</dbReference>
<dbReference type="CDD" id="cd03363">
    <property type="entry name" value="TOPRIM_TopoIA_TopoI"/>
    <property type="match status" value="1"/>
</dbReference>
<dbReference type="InterPro" id="IPR000380">
    <property type="entry name" value="Topo_IA"/>
</dbReference>
<dbReference type="CDD" id="cd00186">
    <property type="entry name" value="TOP1Ac"/>
    <property type="match status" value="1"/>
</dbReference>
<dbReference type="InterPro" id="IPR023406">
    <property type="entry name" value="Topo_IA_AS"/>
</dbReference>
<keyword evidence="7 10" id="KW-0799">Topoisomerase</keyword>
<feature type="site" description="Interaction with DNA" evidence="10">
    <location>
        <position position="141"/>
    </location>
</feature>
<dbReference type="GO" id="GO:0003917">
    <property type="term" value="F:DNA topoisomerase type I (single strand cut, ATP-independent) activity"/>
    <property type="evidence" value="ECO:0007669"/>
    <property type="project" value="UniProtKB-UniRule"/>
</dbReference>
<comment type="caution">
    <text evidence="14">The sequence shown here is derived from an EMBL/GenBank/DDBJ whole genome shotgun (WGS) entry which is preliminary data.</text>
</comment>
<dbReference type="SUPFAM" id="SSF57783">
    <property type="entry name" value="Zinc beta-ribbon"/>
    <property type="match status" value="1"/>
</dbReference>
<dbReference type="InterPro" id="IPR013826">
    <property type="entry name" value="Topo_IA_cen_sub3"/>
</dbReference>
<evidence type="ECO:0000256" key="11">
    <source>
        <dbReference type="SAM" id="MobiDB-lite"/>
    </source>
</evidence>
<dbReference type="SMART" id="SM00436">
    <property type="entry name" value="TOP1Bc"/>
    <property type="match status" value="1"/>
</dbReference>
<dbReference type="InterPro" id="IPR003601">
    <property type="entry name" value="Topo_IA_2"/>
</dbReference>
<keyword evidence="5" id="KW-0862">Zinc</keyword>
<dbReference type="InterPro" id="IPR005733">
    <property type="entry name" value="TopoI_bac-type"/>
</dbReference>
<dbReference type="NCBIfam" id="TIGR01051">
    <property type="entry name" value="topA_bact"/>
    <property type="match status" value="1"/>
</dbReference>
<reference evidence="14 15" key="1">
    <citation type="journal article" date="2016" name="Nat. Commun.">
        <title>Thousands of microbial genomes shed light on interconnected biogeochemical processes in an aquifer system.</title>
        <authorList>
            <person name="Anantharaman K."/>
            <person name="Brown C.T."/>
            <person name="Hug L.A."/>
            <person name="Sharon I."/>
            <person name="Castelle C.J."/>
            <person name="Probst A.J."/>
            <person name="Thomas B.C."/>
            <person name="Singh A."/>
            <person name="Wilkins M.J."/>
            <person name="Karaoz U."/>
            <person name="Brodie E.L."/>
            <person name="Williams K.H."/>
            <person name="Hubbard S.S."/>
            <person name="Banfield J.F."/>
        </authorList>
    </citation>
    <scope>NUCLEOTIDE SEQUENCE [LARGE SCALE GENOMIC DNA]</scope>
</reference>
<dbReference type="InterPro" id="IPR003602">
    <property type="entry name" value="Topo_IA_DNA-bd_dom"/>
</dbReference>
<dbReference type="PANTHER" id="PTHR42785">
    <property type="entry name" value="DNA TOPOISOMERASE, TYPE IA, CORE"/>
    <property type="match status" value="1"/>
</dbReference>
<dbReference type="SMART" id="SM00437">
    <property type="entry name" value="TOP1Ac"/>
    <property type="match status" value="1"/>
</dbReference>
<proteinExistence type="inferred from homology"/>
<comment type="subunit">
    <text evidence="10">Monomer.</text>
</comment>
<dbReference type="GO" id="GO:0005694">
    <property type="term" value="C:chromosome"/>
    <property type="evidence" value="ECO:0007669"/>
    <property type="project" value="InterPro"/>
</dbReference>
<evidence type="ECO:0000259" key="13">
    <source>
        <dbReference type="PROSITE" id="PS52039"/>
    </source>
</evidence>
<dbReference type="SMART" id="SM00493">
    <property type="entry name" value="TOPRIM"/>
    <property type="match status" value="1"/>
</dbReference>